<keyword evidence="7" id="KW-0678">Repressor</keyword>
<keyword evidence="9 14" id="KW-0378">Hydrolase</keyword>
<dbReference type="PANTHER" id="PTHR10625:SF14">
    <property type="entry name" value="HISTONE DEACETYLASE 8"/>
    <property type="match status" value="1"/>
</dbReference>
<evidence type="ECO:0000256" key="17">
    <source>
        <dbReference type="PIRSR" id="PIRSR037913-3"/>
    </source>
</evidence>
<dbReference type="OrthoDB" id="73273at2759"/>
<comment type="caution">
    <text evidence="19">The sequence shown here is derived from an EMBL/GenBank/DDBJ whole genome shotgun (WGS) entry which is preliminary data.</text>
</comment>
<comment type="subcellular location">
    <subcellularLocation>
        <location evidence="3">Chromosome</location>
    </subcellularLocation>
    <subcellularLocation>
        <location evidence="4">Cytoplasm</location>
    </subcellularLocation>
    <subcellularLocation>
        <location evidence="2 14">Nucleus</location>
    </subcellularLocation>
</comment>
<name>A0A9W8AU10_9FUNG</name>
<evidence type="ECO:0000256" key="14">
    <source>
        <dbReference type="PIRNR" id="PIRNR037913"/>
    </source>
</evidence>
<evidence type="ECO:0000259" key="18">
    <source>
        <dbReference type="Pfam" id="PF00850"/>
    </source>
</evidence>
<evidence type="ECO:0000313" key="20">
    <source>
        <dbReference type="Proteomes" id="UP001150925"/>
    </source>
</evidence>
<evidence type="ECO:0000256" key="16">
    <source>
        <dbReference type="PIRSR" id="PIRSR037913-2"/>
    </source>
</evidence>
<dbReference type="EC" id="3.5.1.98" evidence="14"/>
<dbReference type="AlphaFoldDB" id="A0A9W8AU10"/>
<gene>
    <name evidence="19" type="primary">HDAC8</name>
    <name evidence="19" type="ORF">IWQ62_003315</name>
</gene>
<evidence type="ECO:0000256" key="1">
    <source>
        <dbReference type="ARBA" id="ARBA00001968"/>
    </source>
</evidence>
<sequence length="379" mass="41737">MIEASDYRVAYIYSPEYAAVADLLPSNRGRSSVVHGLAKALGLLRHPRVDVVPPALATTDELKRFHSAEYIEEDEEIWADPCLLDQFGLLDDCAIFPGLPRYISLVAGGSLVAALHLLRGTHRYAIHWDGGRHHAKRNSAAGFCYVNDIVLATLALRRRFDKVLYIDVDLHHGDGVEAAFQYSEKVFTLSFHRHAPGFFPGTGACESVGKGKGKYTCLNVPLQEGLGDSQFHRIFSDVARLVSNMFRPDAVVMQCGTDGLTQDPYNEWNLTPYGFGKAVQEVLGWNIPTLFLGGGGYHTANVARCNAYLTSLIIPCPDITLDTEIPDHPHLELYAPSYELGLSPGTMQDHNSPALAEEIALMVRQRRYGSGRPEASGQI</sequence>
<evidence type="ECO:0000256" key="2">
    <source>
        <dbReference type="ARBA" id="ARBA00004123"/>
    </source>
</evidence>
<evidence type="ECO:0000256" key="3">
    <source>
        <dbReference type="ARBA" id="ARBA00004286"/>
    </source>
</evidence>
<dbReference type="Gene3D" id="3.40.800.20">
    <property type="entry name" value="Histone deacetylase domain"/>
    <property type="match status" value="1"/>
</dbReference>
<dbReference type="Proteomes" id="UP001150925">
    <property type="component" value="Unassembled WGS sequence"/>
</dbReference>
<evidence type="ECO:0000256" key="8">
    <source>
        <dbReference type="ARBA" id="ARBA00022723"/>
    </source>
</evidence>
<feature type="active site" description="Proton acceptor" evidence="15">
    <location>
        <position position="134"/>
    </location>
</feature>
<evidence type="ECO:0000256" key="6">
    <source>
        <dbReference type="ARBA" id="ARBA00022490"/>
    </source>
</evidence>
<keyword evidence="11 14" id="KW-0805">Transcription regulation</keyword>
<keyword evidence="8 17" id="KW-0479">Metal-binding</keyword>
<evidence type="ECO:0000256" key="10">
    <source>
        <dbReference type="ARBA" id="ARBA00022853"/>
    </source>
</evidence>
<proteinExistence type="inferred from homology"/>
<evidence type="ECO:0000256" key="9">
    <source>
        <dbReference type="ARBA" id="ARBA00022801"/>
    </source>
</evidence>
<dbReference type="GO" id="GO:0005634">
    <property type="term" value="C:nucleus"/>
    <property type="evidence" value="ECO:0007669"/>
    <property type="project" value="UniProtKB-SubCell"/>
</dbReference>
<dbReference type="GO" id="GO:0031507">
    <property type="term" value="P:heterochromatin formation"/>
    <property type="evidence" value="ECO:0007669"/>
    <property type="project" value="TreeGrafter"/>
</dbReference>
<feature type="binding site" evidence="17">
    <location>
        <position position="171"/>
    </location>
    <ligand>
        <name>a divalent metal cation</name>
        <dbReference type="ChEBI" id="CHEBI:60240"/>
    </ligand>
</feature>
<comment type="similarity">
    <text evidence="14">Belongs to the histone deacetylase family. HD Type 1 subfamily.</text>
</comment>
<feature type="domain" description="Histone deacetylase" evidence="18">
    <location>
        <begin position="25"/>
        <end position="311"/>
    </location>
</feature>
<keyword evidence="13 14" id="KW-0539">Nucleus</keyword>
<keyword evidence="5" id="KW-0158">Chromosome</keyword>
<evidence type="ECO:0000256" key="5">
    <source>
        <dbReference type="ARBA" id="ARBA00022454"/>
    </source>
</evidence>
<evidence type="ECO:0000256" key="15">
    <source>
        <dbReference type="PIRSR" id="PIRSR037913-1"/>
    </source>
</evidence>
<dbReference type="PRINTS" id="PR01270">
    <property type="entry name" value="HDASUPER"/>
</dbReference>
<reference evidence="19" key="1">
    <citation type="submission" date="2022-07" db="EMBL/GenBank/DDBJ databases">
        <title>Phylogenomic reconstructions and comparative analyses of Kickxellomycotina fungi.</title>
        <authorList>
            <person name="Reynolds N.K."/>
            <person name="Stajich J.E."/>
            <person name="Barry K."/>
            <person name="Grigoriev I.V."/>
            <person name="Crous P."/>
            <person name="Smith M.E."/>
        </authorList>
    </citation>
    <scope>NUCLEOTIDE SEQUENCE</scope>
    <source>
        <strain evidence="19">RSA 1196</strain>
    </source>
</reference>
<evidence type="ECO:0000256" key="7">
    <source>
        <dbReference type="ARBA" id="ARBA00022491"/>
    </source>
</evidence>
<evidence type="ECO:0000256" key="11">
    <source>
        <dbReference type="ARBA" id="ARBA00023015"/>
    </source>
</evidence>
<organism evidence="19 20">
    <name type="scientific">Dispira parvispora</name>
    <dbReference type="NCBI Taxonomy" id="1520584"/>
    <lineage>
        <taxon>Eukaryota</taxon>
        <taxon>Fungi</taxon>
        <taxon>Fungi incertae sedis</taxon>
        <taxon>Zoopagomycota</taxon>
        <taxon>Kickxellomycotina</taxon>
        <taxon>Dimargaritomycetes</taxon>
        <taxon>Dimargaritales</taxon>
        <taxon>Dimargaritaceae</taxon>
        <taxon>Dispira</taxon>
    </lineage>
</organism>
<dbReference type="EMBL" id="JANBPY010000868">
    <property type="protein sequence ID" value="KAJ1963117.1"/>
    <property type="molecule type" value="Genomic_DNA"/>
</dbReference>
<dbReference type="PIRSF" id="PIRSF037913">
    <property type="entry name" value="His_deacetylse_1"/>
    <property type="match status" value="1"/>
</dbReference>
<keyword evidence="10 14" id="KW-0156">Chromatin regulator</keyword>
<keyword evidence="20" id="KW-1185">Reference proteome</keyword>
<feature type="binding site" evidence="16">
    <location>
        <position position="92"/>
    </location>
    <ligand>
        <name>substrate</name>
    </ligand>
</feature>
<dbReference type="GO" id="GO:0005737">
    <property type="term" value="C:cytoplasm"/>
    <property type="evidence" value="ECO:0007669"/>
    <property type="project" value="UniProtKB-SubCell"/>
</dbReference>
<evidence type="ECO:0000313" key="19">
    <source>
        <dbReference type="EMBL" id="KAJ1963117.1"/>
    </source>
</evidence>
<comment type="catalytic activity">
    <reaction evidence="14">
        <text>N(6)-acetyl-L-lysyl-[histone] + H2O = L-lysyl-[histone] + acetate</text>
        <dbReference type="Rhea" id="RHEA:58196"/>
        <dbReference type="Rhea" id="RHEA-COMP:9845"/>
        <dbReference type="Rhea" id="RHEA-COMP:11338"/>
        <dbReference type="ChEBI" id="CHEBI:15377"/>
        <dbReference type="ChEBI" id="CHEBI:29969"/>
        <dbReference type="ChEBI" id="CHEBI:30089"/>
        <dbReference type="ChEBI" id="CHEBI:61930"/>
        <dbReference type="EC" id="3.5.1.98"/>
    </reaction>
</comment>
<dbReference type="GO" id="GO:0005694">
    <property type="term" value="C:chromosome"/>
    <property type="evidence" value="ECO:0007669"/>
    <property type="project" value="UniProtKB-SubCell"/>
</dbReference>
<keyword evidence="12 14" id="KW-0804">Transcription</keyword>
<feature type="binding site" evidence="17">
    <location>
        <position position="169"/>
    </location>
    <ligand>
        <name>a divalent metal cation</name>
        <dbReference type="ChEBI" id="CHEBI:60240"/>
    </ligand>
</feature>
<protein>
    <recommendedName>
        <fullName evidence="14">Histone deacetylase</fullName>
        <ecNumber evidence="14">3.5.1.98</ecNumber>
    </recommendedName>
</protein>
<evidence type="ECO:0000256" key="13">
    <source>
        <dbReference type="ARBA" id="ARBA00023242"/>
    </source>
</evidence>
<dbReference type="GO" id="GO:0046872">
    <property type="term" value="F:metal ion binding"/>
    <property type="evidence" value="ECO:0007669"/>
    <property type="project" value="UniProtKB-KW"/>
</dbReference>
<keyword evidence="6" id="KW-0963">Cytoplasm</keyword>
<dbReference type="InterPro" id="IPR023801">
    <property type="entry name" value="His_deacetylse_dom"/>
</dbReference>
<dbReference type="PRINTS" id="PR01271">
    <property type="entry name" value="HISDACETLASE"/>
</dbReference>
<dbReference type="Pfam" id="PF00850">
    <property type="entry name" value="Hist_deacetyl"/>
    <property type="match status" value="1"/>
</dbReference>
<dbReference type="InterPro" id="IPR003084">
    <property type="entry name" value="HDAC_I/II"/>
</dbReference>
<evidence type="ECO:0000256" key="4">
    <source>
        <dbReference type="ARBA" id="ARBA00004496"/>
    </source>
</evidence>
<evidence type="ECO:0000256" key="12">
    <source>
        <dbReference type="ARBA" id="ARBA00023163"/>
    </source>
</evidence>
<accession>A0A9W8AU10</accession>
<dbReference type="SUPFAM" id="SSF52768">
    <property type="entry name" value="Arginase/deacetylase"/>
    <property type="match status" value="1"/>
</dbReference>
<feature type="binding site" evidence="17">
    <location>
        <position position="258"/>
    </location>
    <ligand>
        <name>a divalent metal cation</name>
        <dbReference type="ChEBI" id="CHEBI:60240"/>
    </ligand>
</feature>
<feature type="binding site" evidence="16">
    <location>
        <position position="297"/>
    </location>
    <ligand>
        <name>substrate</name>
    </ligand>
</feature>
<dbReference type="InterPro" id="IPR023696">
    <property type="entry name" value="Ureohydrolase_dom_sf"/>
</dbReference>
<dbReference type="InterPro" id="IPR037138">
    <property type="entry name" value="His_deacetylse_dom_sf"/>
</dbReference>
<dbReference type="PANTHER" id="PTHR10625">
    <property type="entry name" value="HISTONE DEACETYLASE HDAC1-RELATED"/>
    <property type="match status" value="1"/>
</dbReference>
<comment type="cofactor">
    <cofactor evidence="1">
        <name>a divalent metal cation</name>
        <dbReference type="ChEBI" id="CHEBI:60240"/>
    </cofactor>
</comment>
<dbReference type="GO" id="GO:0141221">
    <property type="term" value="F:histone deacetylase activity, hydrolytic mechanism"/>
    <property type="evidence" value="ECO:0007669"/>
    <property type="project" value="UniProtKB-EC"/>
</dbReference>
<feature type="binding site" evidence="16">
    <location>
        <position position="142"/>
    </location>
    <ligand>
        <name>substrate</name>
    </ligand>
</feature>
<dbReference type="InterPro" id="IPR000286">
    <property type="entry name" value="HDACs"/>
</dbReference>